<proteinExistence type="predicted"/>
<name>A0A6L9S697_9ACTN</name>
<reference evidence="2 3" key="1">
    <citation type="submission" date="2020-02" db="EMBL/GenBank/DDBJ databases">
        <authorList>
            <person name="Li X.-J."/>
            <person name="Han X.-M."/>
        </authorList>
    </citation>
    <scope>NUCLEOTIDE SEQUENCE [LARGE SCALE GENOMIC DNA]</scope>
    <source>
        <strain evidence="2 3">CCTCC AB 2017055</strain>
    </source>
</reference>
<dbReference type="EMBL" id="JAAGOA010000006">
    <property type="protein sequence ID" value="NEE00589.1"/>
    <property type="molecule type" value="Genomic_DNA"/>
</dbReference>
<evidence type="ECO:0000313" key="3">
    <source>
        <dbReference type="Proteomes" id="UP000475214"/>
    </source>
</evidence>
<dbReference type="AlphaFoldDB" id="A0A6L9S697"/>
<dbReference type="PRINTS" id="PR00420">
    <property type="entry name" value="RNGMNOXGNASE"/>
</dbReference>
<keyword evidence="2" id="KW-0503">Monooxygenase</keyword>
<keyword evidence="2" id="KW-0560">Oxidoreductase</keyword>
<dbReference type="InterPro" id="IPR036188">
    <property type="entry name" value="FAD/NAD-bd_sf"/>
</dbReference>
<dbReference type="GO" id="GO:0071949">
    <property type="term" value="F:FAD binding"/>
    <property type="evidence" value="ECO:0007669"/>
    <property type="project" value="InterPro"/>
</dbReference>
<dbReference type="Pfam" id="PF01494">
    <property type="entry name" value="FAD_binding_3"/>
    <property type="match status" value="1"/>
</dbReference>
<feature type="domain" description="FAD-binding" evidence="1">
    <location>
        <begin position="6"/>
        <end position="343"/>
    </location>
</feature>
<sequence>MRDSTYDVIVVGARVAGATTALLLARQGLRVLVLDRAAYGSDTGSTHALMRGGVLQLREAGVLGDVIAAGTPAVRRVVFHYPDDSTTVTLKATAGVDALYAPRRTVLDRVLVDAAVAAGADVRFGMTVTGLLRDAAGSVSGVAAVDRDGRRLTASSRLTIGADGIGSAVATAARAPLTWSAPGPGGAVLYGYWSDLPTEGYEWYYGDQAGAGLIPTNDGRTLVFVGTTPQRMKAARRNGTRAALRAVADAASPELWERIADAGSPRHLRGFAGMSGYLRRPYGRGWALAGDAGGFEDPLSTHGMTDALRDARLLVSAVLRIRSGTATETEALIEYAAERDALALPLARTVDTIASYRWTFPKLRRLLLEANAAMSAQVEAVLRHSGPAARLPVR</sequence>
<gene>
    <name evidence="2" type="ORF">G1H10_10455</name>
</gene>
<dbReference type="GO" id="GO:0004497">
    <property type="term" value="F:monooxygenase activity"/>
    <property type="evidence" value="ECO:0007669"/>
    <property type="project" value="UniProtKB-KW"/>
</dbReference>
<dbReference type="Proteomes" id="UP000475214">
    <property type="component" value="Unassembled WGS sequence"/>
</dbReference>
<protein>
    <submittedName>
        <fullName evidence="2">FAD-dependent monooxygenase</fullName>
    </submittedName>
</protein>
<evidence type="ECO:0000259" key="1">
    <source>
        <dbReference type="Pfam" id="PF01494"/>
    </source>
</evidence>
<dbReference type="InterPro" id="IPR050407">
    <property type="entry name" value="Geranylgeranyl_reductase"/>
</dbReference>
<dbReference type="PANTHER" id="PTHR42685:SF22">
    <property type="entry name" value="CONDITIONED MEDIUM FACTOR RECEPTOR 1"/>
    <property type="match status" value="1"/>
</dbReference>
<dbReference type="PANTHER" id="PTHR42685">
    <property type="entry name" value="GERANYLGERANYL DIPHOSPHATE REDUCTASE"/>
    <property type="match status" value="1"/>
</dbReference>
<dbReference type="Gene3D" id="3.50.50.60">
    <property type="entry name" value="FAD/NAD(P)-binding domain"/>
    <property type="match status" value="1"/>
</dbReference>
<dbReference type="InterPro" id="IPR002938">
    <property type="entry name" value="FAD-bd"/>
</dbReference>
<dbReference type="RefSeq" id="WP_163736579.1">
    <property type="nucleotide sequence ID" value="NZ_JAAGOA010000006.1"/>
</dbReference>
<organism evidence="2 3">
    <name type="scientific">Phytoactinopolyspora halotolerans</name>
    <dbReference type="NCBI Taxonomy" id="1981512"/>
    <lineage>
        <taxon>Bacteria</taxon>
        <taxon>Bacillati</taxon>
        <taxon>Actinomycetota</taxon>
        <taxon>Actinomycetes</taxon>
        <taxon>Jiangellales</taxon>
        <taxon>Jiangellaceae</taxon>
        <taxon>Phytoactinopolyspora</taxon>
    </lineage>
</organism>
<dbReference type="SUPFAM" id="SSF51905">
    <property type="entry name" value="FAD/NAD(P)-binding domain"/>
    <property type="match status" value="1"/>
</dbReference>
<evidence type="ECO:0000313" key="2">
    <source>
        <dbReference type="EMBL" id="NEE00589.1"/>
    </source>
</evidence>
<comment type="caution">
    <text evidence="2">The sequence shown here is derived from an EMBL/GenBank/DDBJ whole genome shotgun (WGS) entry which is preliminary data.</text>
</comment>
<accession>A0A6L9S697</accession>
<keyword evidence="3" id="KW-1185">Reference proteome</keyword>